<comment type="caution">
    <text evidence="6">The sequence shown here is derived from an EMBL/GenBank/DDBJ whole genome shotgun (WGS) entry which is preliminary data.</text>
</comment>
<evidence type="ECO:0000313" key="7">
    <source>
        <dbReference type="Proteomes" id="UP000559256"/>
    </source>
</evidence>
<dbReference type="Pfam" id="PF05577">
    <property type="entry name" value="Peptidase_S28"/>
    <property type="match status" value="1"/>
</dbReference>
<organism evidence="6 7">
    <name type="scientific">Tetrapyrgos nigripes</name>
    <dbReference type="NCBI Taxonomy" id="182062"/>
    <lineage>
        <taxon>Eukaryota</taxon>
        <taxon>Fungi</taxon>
        <taxon>Dikarya</taxon>
        <taxon>Basidiomycota</taxon>
        <taxon>Agaricomycotina</taxon>
        <taxon>Agaricomycetes</taxon>
        <taxon>Agaricomycetidae</taxon>
        <taxon>Agaricales</taxon>
        <taxon>Marasmiineae</taxon>
        <taxon>Marasmiaceae</taxon>
        <taxon>Tetrapyrgos</taxon>
    </lineage>
</organism>
<keyword evidence="7" id="KW-1185">Reference proteome</keyword>
<dbReference type="InterPro" id="IPR029058">
    <property type="entry name" value="AB_hydrolase_fold"/>
</dbReference>
<dbReference type="AlphaFoldDB" id="A0A8H5CN89"/>
<keyword evidence="5" id="KW-0325">Glycoprotein</keyword>
<evidence type="ECO:0000256" key="4">
    <source>
        <dbReference type="ARBA" id="ARBA00022801"/>
    </source>
</evidence>
<evidence type="ECO:0000256" key="2">
    <source>
        <dbReference type="ARBA" id="ARBA00022670"/>
    </source>
</evidence>
<dbReference type="SUPFAM" id="SSF53474">
    <property type="entry name" value="alpha/beta-Hydrolases"/>
    <property type="match status" value="1"/>
</dbReference>
<sequence>MKECKASACSLFAGLDRLHDPPMRLVTVVLAIAGVVHAITPELLRLGPQGVNLWKLNQKKSSLQRRLLVQETSAFSLADEFPAQWFEQPLDHFDKSRTDTFQQRYWVNKRHYNPDVGGPVIVLDGGETSGETSLPRHRYCGNSVQCHRGVGVVLEHRYYGESVATKNLTTDSLRFLNNDQAAADSANFMANVQFEGIDQNLTAPGTPWIYYGGSYAGARSAHMRILYPDLVFGAIASSGVTHAAITNWEYMDVIRRAADPICSNHLQKSIETIDFILAHRVLSGPLKRLFGVHGLKHDVDFVSLIESPLGSWQDKNWDPVVGSTTFDDFCAAINNHSSSLSSSDVSITNLPYGAPERLVHLPGGLSLDFSVVNYANYIKNNVVSSCPDDMTQEQVSVLLYIFSGPLEWSPLIHLHGTLFLGPQVCFGTFNDTQYTDTSLSETWRLWQFQVCTQWGYFTTAPPDPEYPRIISRLLDLEYESKLCRQAYPPGEVFTVPKLPNVTSVNVLGDFAIAADRLAIIDGEVDPWRPDTPHSEYAKPREDTVLRPFKLIPKAVHHWDENGLPGLVGEPFDIKKIHEEEISFVLEWLKDFKKD</sequence>
<keyword evidence="2" id="KW-0645">Protease</keyword>
<keyword evidence="4" id="KW-0378">Hydrolase</keyword>
<evidence type="ECO:0008006" key="8">
    <source>
        <dbReference type="Google" id="ProtNLM"/>
    </source>
</evidence>
<gene>
    <name evidence="6" type="ORF">D9758_011575</name>
</gene>
<dbReference type="GO" id="GO:0070008">
    <property type="term" value="F:serine-type exopeptidase activity"/>
    <property type="evidence" value="ECO:0007669"/>
    <property type="project" value="InterPro"/>
</dbReference>
<evidence type="ECO:0000256" key="1">
    <source>
        <dbReference type="ARBA" id="ARBA00011079"/>
    </source>
</evidence>
<evidence type="ECO:0000256" key="3">
    <source>
        <dbReference type="ARBA" id="ARBA00022729"/>
    </source>
</evidence>
<dbReference type="InterPro" id="IPR008758">
    <property type="entry name" value="Peptidase_S28"/>
</dbReference>
<dbReference type="OrthoDB" id="2130629at2759"/>
<proteinExistence type="inferred from homology"/>
<reference evidence="6 7" key="1">
    <citation type="journal article" date="2020" name="ISME J.">
        <title>Uncovering the hidden diversity of litter-decomposition mechanisms in mushroom-forming fungi.</title>
        <authorList>
            <person name="Floudas D."/>
            <person name="Bentzer J."/>
            <person name="Ahren D."/>
            <person name="Johansson T."/>
            <person name="Persson P."/>
            <person name="Tunlid A."/>
        </authorList>
    </citation>
    <scope>NUCLEOTIDE SEQUENCE [LARGE SCALE GENOMIC DNA]</scope>
    <source>
        <strain evidence="6 7">CBS 291.85</strain>
    </source>
</reference>
<dbReference type="PANTHER" id="PTHR11010:SF117">
    <property type="entry name" value="SERINE PROTEASE 16"/>
    <property type="match status" value="1"/>
</dbReference>
<name>A0A8H5CN89_9AGAR</name>
<dbReference type="Proteomes" id="UP000559256">
    <property type="component" value="Unassembled WGS sequence"/>
</dbReference>
<accession>A0A8H5CN89</accession>
<dbReference type="PANTHER" id="PTHR11010">
    <property type="entry name" value="PROTEASE S28 PRO-X CARBOXYPEPTIDASE-RELATED"/>
    <property type="match status" value="1"/>
</dbReference>
<evidence type="ECO:0000313" key="6">
    <source>
        <dbReference type="EMBL" id="KAF5344869.1"/>
    </source>
</evidence>
<keyword evidence="3" id="KW-0732">Signal</keyword>
<comment type="similarity">
    <text evidence="1">Belongs to the peptidase S28 family.</text>
</comment>
<dbReference type="EMBL" id="JAACJM010000117">
    <property type="protein sequence ID" value="KAF5344869.1"/>
    <property type="molecule type" value="Genomic_DNA"/>
</dbReference>
<evidence type="ECO:0000256" key="5">
    <source>
        <dbReference type="ARBA" id="ARBA00023180"/>
    </source>
</evidence>
<dbReference type="GO" id="GO:0008239">
    <property type="term" value="F:dipeptidyl-peptidase activity"/>
    <property type="evidence" value="ECO:0007669"/>
    <property type="project" value="TreeGrafter"/>
</dbReference>
<dbReference type="Gene3D" id="3.40.50.1820">
    <property type="entry name" value="alpha/beta hydrolase"/>
    <property type="match status" value="2"/>
</dbReference>
<protein>
    <recommendedName>
        <fullName evidence="8">Peptidase S28</fullName>
    </recommendedName>
</protein>
<dbReference type="GO" id="GO:0006508">
    <property type="term" value="P:proteolysis"/>
    <property type="evidence" value="ECO:0007669"/>
    <property type="project" value="UniProtKB-KW"/>
</dbReference>